<dbReference type="EMBL" id="SRMP02000006">
    <property type="protein sequence ID" value="MFN0290803.1"/>
    <property type="molecule type" value="Genomic_DNA"/>
</dbReference>
<evidence type="ECO:0000313" key="1">
    <source>
        <dbReference type="EMBL" id="MFN0290803.1"/>
    </source>
</evidence>
<organism evidence="1 2">
    <name type="scientific">Pedobacter helvus</name>
    <dbReference type="NCBI Taxonomy" id="2563444"/>
    <lineage>
        <taxon>Bacteria</taxon>
        <taxon>Pseudomonadati</taxon>
        <taxon>Bacteroidota</taxon>
        <taxon>Sphingobacteriia</taxon>
        <taxon>Sphingobacteriales</taxon>
        <taxon>Sphingobacteriaceae</taxon>
        <taxon>Pedobacter</taxon>
    </lineage>
</organism>
<comment type="caution">
    <text evidence="1">The sequence shown here is derived from an EMBL/GenBank/DDBJ whole genome shotgun (WGS) entry which is preliminary data.</text>
</comment>
<reference evidence="1 2" key="1">
    <citation type="submission" date="2024-12" db="EMBL/GenBank/DDBJ databases">
        <authorList>
            <person name="Hu S."/>
        </authorList>
    </citation>
    <scope>NUCLEOTIDE SEQUENCE [LARGE SCALE GENOMIC DNA]</scope>
    <source>
        <strain evidence="1 2">P-25</strain>
    </source>
</reference>
<keyword evidence="2" id="KW-1185">Reference proteome</keyword>
<accession>A0ABW9JGE1</accession>
<dbReference type="RefSeq" id="WP_138730023.1">
    <property type="nucleotide sequence ID" value="NZ_SRMP02000006.1"/>
</dbReference>
<gene>
    <name evidence="1" type="ORF">E5L68_005340</name>
</gene>
<sequence>MLKLIYSLLLLCPITVVIGQENKPKIVAVYPTTDSIPVNILRFYIQFSAPMQEMNILNHLKLGNEDGKNISGVFFENQYELWNENRTEVTLIVDPGRVKLGLLANNTMGRAFDEGKKYTLIIDSLLMDFNDQKLNKSFTKTFVAVKEDRQPPDTKLWQLTFPKANSTEPILIDFKDKIDHISAKTLIKIFKNKKEIAGKIKLENEEQLGTFTPNKKWAKGDYQILINPRLEDIAANSINQIFDHKPSDFKQKNDANLILNFTIQ</sequence>
<protein>
    <recommendedName>
        <fullName evidence="3">SbsA Ig-like domain-containing protein</fullName>
    </recommendedName>
</protein>
<evidence type="ECO:0008006" key="3">
    <source>
        <dbReference type="Google" id="ProtNLM"/>
    </source>
</evidence>
<evidence type="ECO:0000313" key="2">
    <source>
        <dbReference type="Proteomes" id="UP001517367"/>
    </source>
</evidence>
<dbReference type="Proteomes" id="UP001517367">
    <property type="component" value="Unassembled WGS sequence"/>
</dbReference>
<name>A0ABW9JGE1_9SPHI</name>
<proteinExistence type="predicted"/>